<feature type="compositionally biased region" description="Polar residues" evidence="11">
    <location>
        <begin position="122"/>
        <end position="131"/>
    </location>
</feature>
<name>A0A3N2Q781_SODAK</name>
<dbReference type="GeneID" id="39578731"/>
<evidence type="ECO:0000313" key="12">
    <source>
        <dbReference type="EMBL" id="ROT42610.1"/>
    </source>
</evidence>
<protein>
    <recommendedName>
        <fullName evidence="10">Holocytochrome c-type synthase</fullName>
        <ecNumber evidence="10">4.4.1.17</ecNumber>
    </recommendedName>
</protein>
<evidence type="ECO:0000256" key="10">
    <source>
        <dbReference type="RuleBase" id="RU363130"/>
    </source>
</evidence>
<keyword evidence="9 10" id="KW-0456">Lyase</keyword>
<keyword evidence="6 10" id="KW-0408">Iron</keyword>
<comment type="function">
    <text evidence="10">Lyase that catalyzes the covalent linking of the heme group to the cytochrome C apoprotein to produce the mature functional cytochrome.</text>
</comment>
<comment type="catalytic activity">
    <reaction evidence="10">
        <text>holo-[cytochrome c] = apo-[cytochrome c] + heme b</text>
        <dbReference type="Rhea" id="RHEA:22648"/>
        <dbReference type="Rhea" id="RHEA-COMP:10725"/>
        <dbReference type="Rhea" id="RHEA-COMP:10726"/>
        <dbReference type="ChEBI" id="CHEBI:29950"/>
        <dbReference type="ChEBI" id="CHEBI:60344"/>
        <dbReference type="ChEBI" id="CHEBI:83739"/>
        <dbReference type="EC" id="4.4.1.17"/>
    </reaction>
</comment>
<reference evidence="12 13" key="1">
    <citation type="journal article" date="2018" name="Mol. Ecol.">
        <title>The obligate alkalophilic soda-lake fungus Sodiomyces alkalinus has shifted to a protein diet.</title>
        <authorList>
            <person name="Grum-Grzhimaylo A.A."/>
            <person name="Falkoski D.L."/>
            <person name="van den Heuvel J."/>
            <person name="Valero-Jimenez C.A."/>
            <person name="Min B."/>
            <person name="Choi I.G."/>
            <person name="Lipzen A."/>
            <person name="Daum C.G."/>
            <person name="Aanen D.K."/>
            <person name="Tsang A."/>
            <person name="Henrissat B."/>
            <person name="Bilanenko E.N."/>
            <person name="de Vries R.P."/>
            <person name="van Kan J.A.L."/>
            <person name="Grigoriev I.V."/>
            <person name="Debets A.J.M."/>
        </authorList>
    </citation>
    <scope>NUCLEOTIDE SEQUENCE [LARGE SCALE GENOMIC DNA]</scope>
    <source>
        <strain evidence="12 13">F11</strain>
    </source>
</reference>
<comment type="subcellular location">
    <subcellularLocation>
        <location evidence="1 10">Mitochondrion inner membrane</location>
    </subcellularLocation>
</comment>
<keyword evidence="13" id="KW-1185">Reference proteome</keyword>
<dbReference type="GO" id="GO:0004408">
    <property type="term" value="F:holocytochrome-c synthase activity"/>
    <property type="evidence" value="ECO:0007669"/>
    <property type="project" value="UniProtKB-EC"/>
</dbReference>
<evidence type="ECO:0000256" key="2">
    <source>
        <dbReference type="ARBA" id="ARBA00007255"/>
    </source>
</evidence>
<dbReference type="RefSeq" id="XP_028470416.1">
    <property type="nucleotide sequence ID" value="XM_028610253.1"/>
</dbReference>
<gene>
    <name evidence="12" type="ORF">SODALDRAFT_326768</name>
</gene>
<evidence type="ECO:0000313" key="13">
    <source>
        <dbReference type="Proteomes" id="UP000272025"/>
    </source>
</evidence>
<sequence length="344" mass="38099">MGWFWADAPVATTPRNPPVGHPATGGFDGRTPPPGCPMHQKTVDALNPTPKPAEPVDTSTSPPASCPVKHDRGPPSSCPVDHGQATSASISQGPQSKSFLSQLNPLNYMFREISQAPAPNQTIALPTSREPSTIPRGSGDGNWEYPSPQQMYNALLRKGHTDTDITAVESMVACHNFLNEGAWAEIVAWEDRFAQGLAKGLKICSRGEENAPEMAYREKDGTEIPPTLNRFQGRPKDMTPKATMMQVLGWMYPSKFQTEPPFDRHDWYVTRKVGNESKEIRYVIDYYSGEPEPTGEPVFYLDVRPAFTPLGAAERFIRWGTDVWWRASGAEVREAEKLGNEQTQ</sequence>
<keyword evidence="4 10" id="KW-0479">Metal-binding</keyword>
<feature type="region of interest" description="Disordered" evidence="11">
    <location>
        <begin position="122"/>
        <end position="145"/>
    </location>
</feature>
<dbReference type="Pfam" id="PF01265">
    <property type="entry name" value="Cyto_heme_lyase"/>
    <property type="match status" value="1"/>
</dbReference>
<keyword evidence="3 10" id="KW-0349">Heme</keyword>
<comment type="similarity">
    <text evidence="2 10">Belongs to the cytochrome c-type heme lyase family.</text>
</comment>
<dbReference type="GO" id="GO:0005743">
    <property type="term" value="C:mitochondrial inner membrane"/>
    <property type="evidence" value="ECO:0007669"/>
    <property type="project" value="UniProtKB-SubCell"/>
</dbReference>
<dbReference type="EMBL" id="ML119051">
    <property type="protein sequence ID" value="ROT42610.1"/>
    <property type="molecule type" value="Genomic_DNA"/>
</dbReference>
<evidence type="ECO:0000256" key="9">
    <source>
        <dbReference type="ARBA" id="ARBA00023239"/>
    </source>
</evidence>
<proteinExistence type="inferred from homology"/>
<evidence type="ECO:0000256" key="11">
    <source>
        <dbReference type="SAM" id="MobiDB-lite"/>
    </source>
</evidence>
<evidence type="ECO:0000256" key="5">
    <source>
        <dbReference type="ARBA" id="ARBA00022792"/>
    </source>
</evidence>
<dbReference type="PANTHER" id="PTHR12743:SF3">
    <property type="entry name" value="HOLOCYTOCHROME-C SYNTHASE"/>
    <property type="match status" value="1"/>
</dbReference>
<evidence type="ECO:0000256" key="1">
    <source>
        <dbReference type="ARBA" id="ARBA00004273"/>
    </source>
</evidence>
<dbReference type="InterPro" id="IPR000511">
    <property type="entry name" value="Holocyt_c/c1_synthase"/>
</dbReference>
<evidence type="ECO:0000256" key="8">
    <source>
        <dbReference type="ARBA" id="ARBA00023136"/>
    </source>
</evidence>
<feature type="region of interest" description="Disordered" evidence="11">
    <location>
        <begin position="1"/>
        <end position="97"/>
    </location>
</feature>
<evidence type="ECO:0000256" key="7">
    <source>
        <dbReference type="ARBA" id="ARBA00023128"/>
    </source>
</evidence>
<dbReference type="PROSITE" id="PS00822">
    <property type="entry name" value="CYTO_HEME_LYASE_2"/>
    <property type="match status" value="1"/>
</dbReference>
<dbReference type="AlphaFoldDB" id="A0A3N2Q781"/>
<evidence type="ECO:0000256" key="6">
    <source>
        <dbReference type="ARBA" id="ARBA00023004"/>
    </source>
</evidence>
<organism evidence="12 13">
    <name type="scientific">Sodiomyces alkalinus (strain CBS 110278 / VKM F-3762 / F11)</name>
    <name type="common">Alkaliphilic filamentous fungus</name>
    <dbReference type="NCBI Taxonomy" id="1314773"/>
    <lineage>
        <taxon>Eukaryota</taxon>
        <taxon>Fungi</taxon>
        <taxon>Dikarya</taxon>
        <taxon>Ascomycota</taxon>
        <taxon>Pezizomycotina</taxon>
        <taxon>Sordariomycetes</taxon>
        <taxon>Hypocreomycetidae</taxon>
        <taxon>Glomerellales</taxon>
        <taxon>Plectosphaerellaceae</taxon>
        <taxon>Sodiomyces</taxon>
    </lineage>
</organism>
<keyword evidence="8 10" id="KW-0472">Membrane</keyword>
<evidence type="ECO:0000256" key="3">
    <source>
        <dbReference type="ARBA" id="ARBA00022617"/>
    </source>
</evidence>
<accession>A0A3N2Q781</accession>
<dbReference type="GO" id="GO:0046872">
    <property type="term" value="F:metal ion binding"/>
    <property type="evidence" value="ECO:0007669"/>
    <property type="project" value="UniProtKB-KW"/>
</dbReference>
<dbReference type="Proteomes" id="UP000272025">
    <property type="component" value="Unassembled WGS sequence"/>
</dbReference>
<dbReference type="EC" id="4.4.1.17" evidence="10"/>
<dbReference type="STRING" id="1314773.A0A3N2Q781"/>
<evidence type="ECO:0000256" key="4">
    <source>
        <dbReference type="ARBA" id="ARBA00022723"/>
    </source>
</evidence>
<feature type="compositionally biased region" description="Polar residues" evidence="11">
    <location>
        <begin position="84"/>
        <end position="97"/>
    </location>
</feature>
<keyword evidence="5 10" id="KW-0999">Mitochondrion inner membrane</keyword>
<dbReference type="OrthoDB" id="1158011at2759"/>
<keyword evidence="7 10" id="KW-0496">Mitochondrion</keyword>
<dbReference type="PANTHER" id="PTHR12743">
    <property type="entry name" value="CYTOCHROME C1 HEME LYASE"/>
    <property type="match status" value="1"/>
</dbReference>